<feature type="region of interest" description="Disordered" evidence="1">
    <location>
        <begin position="176"/>
        <end position="202"/>
    </location>
</feature>
<dbReference type="Proteomes" id="UP000325211">
    <property type="component" value="Chromosome"/>
</dbReference>
<dbReference type="GO" id="GO:0031177">
    <property type="term" value="F:phosphopantetheine binding"/>
    <property type="evidence" value="ECO:0007669"/>
    <property type="project" value="TreeGrafter"/>
</dbReference>
<dbReference type="Gene3D" id="3.30.559.30">
    <property type="entry name" value="Nonribosomal peptide synthetase, condensation domain"/>
    <property type="match status" value="1"/>
</dbReference>
<evidence type="ECO:0000259" key="2">
    <source>
        <dbReference type="Pfam" id="PF00668"/>
    </source>
</evidence>
<sequence>MPVVAEVVRRRIPFGGRRSITAPATCAQRQMWNLIRQELPDAAFYDFCLPVALPAGCAVRDVLAATGELLRRHESLRTAFGTAADGTLVQRVVHSGTFEAEICTAGPAEDPQSVLAAWRARMRERPFDLDAGPPLRAMVAVVDGTPVLAAYCVSHLAADLMSMRRLTAELTRLVTARVTGRPGPPAEPARQPAEQARYERSPRGQALLARADAYWQRQLATVPATMFPAPATSPPSAAPTTAPVRYSAAMDSRAASLALPVLAERWRVSTSAVLLTAVALLLGRRAGLPACAFRLLSANRSVPELRAAVANLHQEVVATIDLRGESVREIARGAFAACTTAYANGLFDPDRAAELLRAAERDRGTRISLSCCFNDIRQTHEVRAAGAPAPAPAVRAAMADTVVEPHGFEEAETFFLVVDDEEPGWLRLVLNADTAVLTAPEVHAFLYDVERLLVECVEGVEGDEGRTAGHPV</sequence>
<dbReference type="PANTHER" id="PTHR45527">
    <property type="entry name" value="NONRIBOSOMAL PEPTIDE SYNTHETASE"/>
    <property type="match status" value="1"/>
</dbReference>
<dbReference type="AlphaFoldDB" id="A0A5P2CUW2"/>
<feature type="domain" description="Condensation" evidence="2">
    <location>
        <begin position="22"/>
        <end position="304"/>
    </location>
</feature>
<dbReference type="PANTHER" id="PTHR45527:SF1">
    <property type="entry name" value="FATTY ACID SYNTHASE"/>
    <property type="match status" value="1"/>
</dbReference>
<dbReference type="InterPro" id="IPR023213">
    <property type="entry name" value="CAT-like_dom_sf"/>
</dbReference>
<dbReference type="InterPro" id="IPR001242">
    <property type="entry name" value="Condensation_dom"/>
</dbReference>
<dbReference type="EMBL" id="CP029190">
    <property type="protein sequence ID" value="QES46722.1"/>
    <property type="molecule type" value="Genomic_DNA"/>
</dbReference>
<evidence type="ECO:0000256" key="1">
    <source>
        <dbReference type="SAM" id="MobiDB-lite"/>
    </source>
</evidence>
<dbReference type="Gene3D" id="3.30.559.10">
    <property type="entry name" value="Chloramphenicol acetyltransferase-like domain"/>
    <property type="match status" value="1"/>
</dbReference>
<dbReference type="OrthoDB" id="3405520at2"/>
<evidence type="ECO:0000313" key="3">
    <source>
        <dbReference type="EMBL" id="QES46722.1"/>
    </source>
</evidence>
<dbReference type="Pfam" id="PF00668">
    <property type="entry name" value="Condensation"/>
    <property type="match status" value="1"/>
</dbReference>
<accession>A0A5P2CUW2</accession>
<gene>
    <name evidence="3" type="ORF">DEJ50_01475</name>
</gene>
<dbReference type="GO" id="GO:0044550">
    <property type="term" value="P:secondary metabolite biosynthetic process"/>
    <property type="evidence" value="ECO:0007669"/>
    <property type="project" value="TreeGrafter"/>
</dbReference>
<dbReference type="GO" id="GO:0005737">
    <property type="term" value="C:cytoplasm"/>
    <property type="evidence" value="ECO:0007669"/>
    <property type="project" value="TreeGrafter"/>
</dbReference>
<name>A0A5P2CUW2_STRVZ</name>
<protein>
    <recommendedName>
        <fullName evidence="2">Condensation domain-containing protein</fullName>
    </recommendedName>
</protein>
<dbReference type="SUPFAM" id="SSF52777">
    <property type="entry name" value="CoA-dependent acyltransferases"/>
    <property type="match status" value="2"/>
</dbReference>
<reference evidence="3 4" key="1">
    <citation type="submission" date="2018-05" db="EMBL/GenBank/DDBJ databases">
        <title>Streptomyces venezuelae.</title>
        <authorList>
            <person name="Kim W."/>
            <person name="Lee N."/>
            <person name="Cho B.-K."/>
        </authorList>
    </citation>
    <scope>NUCLEOTIDE SEQUENCE [LARGE SCALE GENOMIC DNA]</scope>
    <source>
        <strain evidence="3 4">ATCC 21782</strain>
    </source>
</reference>
<dbReference type="GO" id="GO:0008610">
    <property type="term" value="P:lipid biosynthetic process"/>
    <property type="evidence" value="ECO:0007669"/>
    <property type="project" value="UniProtKB-ARBA"/>
</dbReference>
<organism evidence="3 4">
    <name type="scientific">Streptomyces venezuelae</name>
    <dbReference type="NCBI Taxonomy" id="54571"/>
    <lineage>
        <taxon>Bacteria</taxon>
        <taxon>Bacillati</taxon>
        <taxon>Actinomycetota</taxon>
        <taxon>Actinomycetes</taxon>
        <taxon>Kitasatosporales</taxon>
        <taxon>Streptomycetaceae</taxon>
        <taxon>Streptomyces</taxon>
    </lineage>
</organism>
<evidence type="ECO:0000313" key="4">
    <source>
        <dbReference type="Proteomes" id="UP000325211"/>
    </source>
</evidence>
<dbReference type="GO" id="GO:0003824">
    <property type="term" value="F:catalytic activity"/>
    <property type="evidence" value="ECO:0007669"/>
    <property type="project" value="InterPro"/>
</dbReference>
<dbReference type="GO" id="GO:0043041">
    <property type="term" value="P:amino acid activation for nonribosomal peptide biosynthetic process"/>
    <property type="evidence" value="ECO:0007669"/>
    <property type="project" value="TreeGrafter"/>
</dbReference>
<proteinExistence type="predicted"/>